<dbReference type="CDD" id="cd18793">
    <property type="entry name" value="SF2_C_SNF"/>
    <property type="match status" value="1"/>
</dbReference>
<dbReference type="GO" id="GO:0016787">
    <property type="term" value="F:hydrolase activity"/>
    <property type="evidence" value="ECO:0007669"/>
    <property type="project" value="UniProtKB-KW"/>
</dbReference>
<sequence>MSGADWGSADASDASPNGLDSGGSMPSGGDGDAVGFTGGLEGPAVGPNAAGALEGPGRDLVLVAEDSPMAGHGLRGRVELRVPASIATSLRSYQVDGVRFLFRQWAQGLGGVLADDMGLGKTVQTIAFLAALLGKTGEPAADAALRPVGAIRRWPILVVGQLSVLVNWQREFERWGTFRVCQFHGTRSAKRAALASIVDGNSEVLITSFDTLRLSADLHDIKWHCVFFDEAQRLKNKKIGLYTACATLGTLLRYGLTGTPMQNDHKELYNLLNLIVPGKLGDWRMFKEHYVESLQQAQRSTSNDREVAQGKKRLENFRALIGLYMLRRTKEGTIREQLPVKTDYIVYCQLTDIQKRAYRRLLQSPDMQLFVNGSALCDCGSRKARLRCCYTSVTEEEGGIVWPHQHCCPCAWAFDKVMRPNGCGLHARDGCPNCPICILFACISILRKASNHLKLLQVDLPKQIDDPQRYELAEIDTRYREQVAELAFGEDAEELGGLTLDHNFSRSSDTAACGKVVVLLRLLAVWASEGNNKVLVFSYSRRMLDLVGSMLTRDGYHYQRLDGSTKSADRQRLCDEFNNLPSSFIFLISTLAGGLGLNLTGANKVVVLDPNWNPCADLQAQDRAYRIGQQREVSVYRLIASGTLEELIYMRQLYKQQQSNVAVEGVDESRYFQGVQGHPGQQGELWGIVNLFKDNLERFETHEVIGERRPEEDFRIETVDFSHLEPAAGMRRRDDIDEEDGDDAGLNAMARDLGLPDVRGNLSIKAEEVGGGRSQGAAVDAEGPRVGRRGGRHQGALREMEQLHAAGVQTAHAHGSVLGASASEAAIAKRARAAAAEDLDLLMYMPPATLDPDALSTAAVGAVDGARYGIPLLPQPAAPAPHVLNFLESLADWKGGMDVTALARKLIVMDDEALIAERMAYVNDKAGGQAQAQQAAR</sequence>
<dbReference type="EMBL" id="JALJOU010000020">
    <property type="protein sequence ID" value="KAK9838112.1"/>
    <property type="molecule type" value="Genomic_DNA"/>
</dbReference>
<reference evidence="7 8" key="1">
    <citation type="journal article" date="2024" name="Nat. Commun.">
        <title>Phylogenomics reveals the evolutionary origins of lichenization in chlorophyte algae.</title>
        <authorList>
            <person name="Puginier C."/>
            <person name="Libourel C."/>
            <person name="Otte J."/>
            <person name="Skaloud P."/>
            <person name="Haon M."/>
            <person name="Grisel S."/>
            <person name="Petersen M."/>
            <person name="Berrin J.G."/>
            <person name="Delaux P.M."/>
            <person name="Dal Grande F."/>
            <person name="Keller J."/>
        </authorList>
    </citation>
    <scope>NUCLEOTIDE SEQUENCE [LARGE SCALE GENOMIC DNA]</scope>
    <source>
        <strain evidence="7 8">SAG 245.80</strain>
    </source>
</reference>
<dbReference type="InterPro" id="IPR050496">
    <property type="entry name" value="SNF2_RAD54_helicase_repair"/>
</dbReference>
<dbReference type="GO" id="GO:0005524">
    <property type="term" value="F:ATP binding"/>
    <property type="evidence" value="ECO:0007669"/>
    <property type="project" value="InterPro"/>
</dbReference>
<dbReference type="SMART" id="SM00490">
    <property type="entry name" value="HELICc"/>
    <property type="match status" value="1"/>
</dbReference>
<dbReference type="InterPro" id="IPR027417">
    <property type="entry name" value="P-loop_NTPase"/>
</dbReference>
<organism evidence="7 8">
    <name type="scientific">Elliptochloris bilobata</name>
    <dbReference type="NCBI Taxonomy" id="381761"/>
    <lineage>
        <taxon>Eukaryota</taxon>
        <taxon>Viridiplantae</taxon>
        <taxon>Chlorophyta</taxon>
        <taxon>core chlorophytes</taxon>
        <taxon>Trebouxiophyceae</taxon>
        <taxon>Trebouxiophyceae incertae sedis</taxon>
        <taxon>Elliptochloris clade</taxon>
        <taxon>Elliptochloris</taxon>
    </lineage>
</organism>
<dbReference type="InterPro" id="IPR038718">
    <property type="entry name" value="SNF2-like_sf"/>
</dbReference>
<dbReference type="AlphaFoldDB" id="A0AAW1RXT6"/>
<proteinExistence type="predicted"/>
<dbReference type="Proteomes" id="UP001445335">
    <property type="component" value="Unassembled WGS sequence"/>
</dbReference>
<dbReference type="PANTHER" id="PTHR45629:SF7">
    <property type="entry name" value="DNA EXCISION REPAIR PROTEIN ERCC-6-RELATED"/>
    <property type="match status" value="1"/>
</dbReference>
<evidence type="ECO:0000259" key="5">
    <source>
        <dbReference type="PROSITE" id="PS51192"/>
    </source>
</evidence>
<dbReference type="Gene3D" id="3.40.50.10810">
    <property type="entry name" value="Tandem AAA-ATPase domain"/>
    <property type="match status" value="1"/>
</dbReference>
<comment type="subcellular location">
    <subcellularLocation>
        <location evidence="1">Nucleus</location>
    </subcellularLocation>
</comment>
<gene>
    <name evidence="7" type="ORF">WJX81_001965</name>
</gene>
<keyword evidence="2" id="KW-0378">Hydrolase</keyword>
<feature type="domain" description="Helicase ATP-binding" evidence="5">
    <location>
        <begin position="102"/>
        <end position="278"/>
    </location>
</feature>
<feature type="domain" description="Helicase C-terminal" evidence="6">
    <location>
        <begin position="518"/>
        <end position="674"/>
    </location>
</feature>
<evidence type="ECO:0000313" key="8">
    <source>
        <dbReference type="Proteomes" id="UP001445335"/>
    </source>
</evidence>
<dbReference type="Pfam" id="PF00176">
    <property type="entry name" value="SNF2-rel_dom"/>
    <property type="match status" value="1"/>
</dbReference>
<dbReference type="SMART" id="SM00487">
    <property type="entry name" value="DEXDc"/>
    <property type="match status" value="1"/>
</dbReference>
<feature type="compositionally biased region" description="Gly residues" evidence="4">
    <location>
        <begin position="25"/>
        <end position="40"/>
    </location>
</feature>
<keyword evidence="8" id="KW-1185">Reference proteome</keyword>
<dbReference type="FunFam" id="3.40.50.10810:FF:000019">
    <property type="entry name" value="DNA excision repair protein ERCC-6-like 2 isoform X1"/>
    <property type="match status" value="1"/>
</dbReference>
<dbReference type="InterPro" id="IPR001650">
    <property type="entry name" value="Helicase_C-like"/>
</dbReference>
<evidence type="ECO:0008006" key="9">
    <source>
        <dbReference type="Google" id="ProtNLM"/>
    </source>
</evidence>
<dbReference type="PANTHER" id="PTHR45629">
    <property type="entry name" value="SNF2/RAD54 FAMILY MEMBER"/>
    <property type="match status" value="1"/>
</dbReference>
<dbReference type="InterPro" id="IPR000330">
    <property type="entry name" value="SNF2_N"/>
</dbReference>
<evidence type="ECO:0000256" key="1">
    <source>
        <dbReference type="ARBA" id="ARBA00004123"/>
    </source>
</evidence>
<dbReference type="InterPro" id="IPR014001">
    <property type="entry name" value="Helicase_ATP-bd"/>
</dbReference>
<keyword evidence="3" id="KW-0539">Nucleus</keyword>
<feature type="compositionally biased region" description="Low complexity" evidence="4">
    <location>
        <begin position="1"/>
        <end position="24"/>
    </location>
</feature>
<dbReference type="GO" id="GO:0005634">
    <property type="term" value="C:nucleus"/>
    <property type="evidence" value="ECO:0007669"/>
    <property type="project" value="UniProtKB-SubCell"/>
</dbReference>
<protein>
    <recommendedName>
        <fullName evidence="9">SNF2 super family</fullName>
    </recommendedName>
</protein>
<dbReference type="SUPFAM" id="SSF52540">
    <property type="entry name" value="P-loop containing nucleoside triphosphate hydrolases"/>
    <property type="match status" value="2"/>
</dbReference>
<dbReference type="PROSITE" id="PS51194">
    <property type="entry name" value="HELICASE_CTER"/>
    <property type="match status" value="1"/>
</dbReference>
<evidence type="ECO:0000313" key="7">
    <source>
        <dbReference type="EMBL" id="KAK9838112.1"/>
    </source>
</evidence>
<evidence type="ECO:0000259" key="6">
    <source>
        <dbReference type="PROSITE" id="PS51194"/>
    </source>
</evidence>
<evidence type="ECO:0000256" key="3">
    <source>
        <dbReference type="ARBA" id="ARBA00023242"/>
    </source>
</evidence>
<evidence type="ECO:0000256" key="4">
    <source>
        <dbReference type="SAM" id="MobiDB-lite"/>
    </source>
</evidence>
<dbReference type="Pfam" id="PF00271">
    <property type="entry name" value="Helicase_C"/>
    <property type="match status" value="1"/>
</dbReference>
<feature type="region of interest" description="Disordered" evidence="4">
    <location>
        <begin position="1"/>
        <end position="40"/>
    </location>
</feature>
<dbReference type="InterPro" id="IPR049730">
    <property type="entry name" value="SNF2/RAD54-like_C"/>
</dbReference>
<evidence type="ECO:0000256" key="2">
    <source>
        <dbReference type="ARBA" id="ARBA00022801"/>
    </source>
</evidence>
<comment type="caution">
    <text evidence="7">The sequence shown here is derived from an EMBL/GenBank/DDBJ whole genome shotgun (WGS) entry which is preliminary data.</text>
</comment>
<dbReference type="PROSITE" id="PS51192">
    <property type="entry name" value="HELICASE_ATP_BIND_1"/>
    <property type="match status" value="1"/>
</dbReference>
<accession>A0AAW1RXT6</accession>
<name>A0AAW1RXT6_9CHLO</name>
<feature type="region of interest" description="Disordered" evidence="4">
    <location>
        <begin position="769"/>
        <end position="791"/>
    </location>
</feature>
<dbReference type="Gene3D" id="3.40.50.300">
    <property type="entry name" value="P-loop containing nucleotide triphosphate hydrolases"/>
    <property type="match status" value="1"/>
</dbReference>